<name>A0ABU1BL01_PSEHA</name>
<comment type="caution">
    <text evidence="1">The sequence shown here is derived from an EMBL/GenBank/DDBJ whole genome shotgun (WGS) entry which is preliminary data.</text>
</comment>
<evidence type="ECO:0000313" key="2">
    <source>
        <dbReference type="Proteomes" id="UP001226574"/>
    </source>
</evidence>
<proteinExistence type="predicted"/>
<dbReference type="Proteomes" id="UP001226574">
    <property type="component" value="Unassembled WGS sequence"/>
</dbReference>
<dbReference type="RefSeq" id="WP_309039887.1">
    <property type="nucleotide sequence ID" value="NZ_JAVIFY010000036.1"/>
</dbReference>
<reference evidence="1 2" key="1">
    <citation type="submission" date="2023-08" db="EMBL/GenBank/DDBJ databases">
        <title>Pseudoalteromonas haloplanktis LL1 genome.</title>
        <authorList>
            <person name="Wu S."/>
        </authorList>
    </citation>
    <scope>NUCLEOTIDE SEQUENCE [LARGE SCALE GENOMIC DNA]</scope>
    <source>
        <strain evidence="1 2">LL1</strain>
    </source>
</reference>
<gene>
    <name evidence="1" type="ORF">RC083_21810</name>
</gene>
<sequence>MDSALKYLHQSVQKMDVTGKAAEDIEKDILDSLEGMVLKPAQYKKLEKIKESLANKKKGLSGPQTLEHK</sequence>
<protein>
    <submittedName>
        <fullName evidence="1">Uncharacterized protein</fullName>
    </submittedName>
</protein>
<keyword evidence="2" id="KW-1185">Reference proteome</keyword>
<evidence type="ECO:0000313" key="1">
    <source>
        <dbReference type="EMBL" id="MDQ9094199.1"/>
    </source>
</evidence>
<accession>A0ABU1BL01</accession>
<organism evidence="1 2">
    <name type="scientific">Pseudoalteromonas haloplanktis</name>
    <name type="common">Alteromonas haloplanktis</name>
    <dbReference type="NCBI Taxonomy" id="228"/>
    <lineage>
        <taxon>Bacteria</taxon>
        <taxon>Pseudomonadati</taxon>
        <taxon>Pseudomonadota</taxon>
        <taxon>Gammaproteobacteria</taxon>
        <taxon>Alteromonadales</taxon>
        <taxon>Pseudoalteromonadaceae</taxon>
        <taxon>Pseudoalteromonas</taxon>
    </lineage>
</organism>
<dbReference type="EMBL" id="JAVIFY010000036">
    <property type="protein sequence ID" value="MDQ9094199.1"/>
    <property type="molecule type" value="Genomic_DNA"/>
</dbReference>